<evidence type="ECO:0000256" key="3">
    <source>
        <dbReference type="ARBA" id="ARBA00022679"/>
    </source>
</evidence>
<evidence type="ECO:0000313" key="10">
    <source>
        <dbReference type="Proteomes" id="UP001265259"/>
    </source>
</evidence>
<comment type="similarity">
    <text evidence="1">Belongs to the aspartokinase family.</text>
</comment>
<evidence type="ECO:0000256" key="2">
    <source>
        <dbReference type="ARBA" id="ARBA00013059"/>
    </source>
</evidence>
<evidence type="ECO:0000313" key="9">
    <source>
        <dbReference type="EMBL" id="MDT0684451.1"/>
    </source>
</evidence>
<keyword evidence="6" id="KW-0067">ATP-binding</keyword>
<dbReference type="CDD" id="cd04910">
    <property type="entry name" value="ACT_AK-Ectoine_1"/>
    <property type="match status" value="1"/>
</dbReference>
<keyword evidence="3 9" id="KW-0808">Transferase</keyword>
<dbReference type="EC" id="2.7.2.4" evidence="2"/>
<dbReference type="PANTHER" id="PTHR21499">
    <property type="entry name" value="ASPARTATE KINASE"/>
    <property type="match status" value="1"/>
</dbReference>
<dbReference type="SUPFAM" id="SSF55021">
    <property type="entry name" value="ACT-like"/>
    <property type="match status" value="1"/>
</dbReference>
<accession>A0ABU3DL67</accession>
<feature type="domain" description="Aspartate/glutamate/uridylate kinase" evidence="8">
    <location>
        <begin position="5"/>
        <end position="299"/>
    </location>
</feature>
<proteinExistence type="inferred from homology"/>
<evidence type="ECO:0000256" key="4">
    <source>
        <dbReference type="ARBA" id="ARBA00022741"/>
    </source>
</evidence>
<name>A0ABU3DL67_9RHOB</name>
<reference evidence="9 10" key="1">
    <citation type="submission" date="2023-09" db="EMBL/GenBank/DDBJ databases">
        <authorList>
            <person name="Rey-Velasco X."/>
        </authorList>
    </citation>
    <scope>NUCLEOTIDE SEQUENCE [LARGE SCALE GENOMIC DNA]</scope>
    <source>
        <strain evidence="9 10">F158</strain>
    </source>
</reference>
<evidence type="ECO:0000259" key="8">
    <source>
        <dbReference type="Pfam" id="PF00696"/>
    </source>
</evidence>
<dbReference type="Pfam" id="PF00696">
    <property type="entry name" value="AA_kinase"/>
    <property type="match status" value="1"/>
</dbReference>
<comment type="catalytic activity">
    <reaction evidence="7">
        <text>L-aspartate + ATP = 4-phospho-L-aspartate + ADP</text>
        <dbReference type="Rhea" id="RHEA:23776"/>
        <dbReference type="ChEBI" id="CHEBI:29991"/>
        <dbReference type="ChEBI" id="CHEBI:30616"/>
        <dbReference type="ChEBI" id="CHEBI:57535"/>
        <dbReference type="ChEBI" id="CHEBI:456216"/>
        <dbReference type="EC" id="2.7.2.4"/>
    </reaction>
</comment>
<dbReference type="Proteomes" id="UP001265259">
    <property type="component" value="Unassembled WGS sequence"/>
</dbReference>
<keyword evidence="10" id="KW-1185">Reference proteome</keyword>
<dbReference type="NCBIfam" id="NF006614">
    <property type="entry name" value="PRK09181.1"/>
    <property type="match status" value="1"/>
</dbReference>
<protein>
    <recommendedName>
        <fullName evidence="2">aspartate kinase</fullName>
        <ecNumber evidence="2">2.7.2.4</ecNumber>
    </recommendedName>
</protein>
<dbReference type="InterPro" id="IPR036393">
    <property type="entry name" value="AceGlu_kinase-like_sf"/>
</dbReference>
<evidence type="ECO:0000256" key="7">
    <source>
        <dbReference type="ARBA" id="ARBA00047872"/>
    </source>
</evidence>
<comment type="caution">
    <text evidence="9">The sequence shown here is derived from an EMBL/GenBank/DDBJ whole genome shotgun (WGS) entry which is preliminary data.</text>
</comment>
<evidence type="ECO:0000256" key="1">
    <source>
        <dbReference type="ARBA" id="ARBA00010122"/>
    </source>
</evidence>
<dbReference type="Gene3D" id="3.30.2130.10">
    <property type="entry name" value="VC0802-like"/>
    <property type="match status" value="1"/>
</dbReference>
<dbReference type="InterPro" id="IPR045865">
    <property type="entry name" value="ACT-like_dom_sf"/>
</dbReference>
<keyword evidence="4" id="KW-0547">Nucleotide-binding</keyword>
<evidence type="ECO:0000256" key="6">
    <source>
        <dbReference type="ARBA" id="ARBA00022840"/>
    </source>
</evidence>
<dbReference type="GO" id="GO:0004072">
    <property type="term" value="F:aspartate kinase activity"/>
    <property type="evidence" value="ECO:0007669"/>
    <property type="project" value="UniProtKB-EC"/>
</dbReference>
<evidence type="ECO:0000256" key="5">
    <source>
        <dbReference type="ARBA" id="ARBA00022777"/>
    </source>
</evidence>
<dbReference type="EMBL" id="JAVRHL010000005">
    <property type="protein sequence ID" value="MDT0684451.1"/>
    <property type="molecule type" value="Genomic_DNA"/>
</dbReference>
<dbReference type="Gene3D" id="3.40.1160.10">
    <property type="entry name" value="Acetylglutamate kinase-like"/>
    <property type="match status" value="1"/>
</dbReference>
<organism evidence="9 10">
    <name type="scientific">Tropicimonas omnivorans</name>
    <dbReference type="NCBI Taxonomy" id="3075590"/>
    <lineage>
        <taxon>Bacteria</taxon>
        <taxon>Pseudomonadati</taxon>
        <taxon>Pseudomonadota</taxon>
        <taxon>Alphaproteobacteria</taxon>
        <taxon>Rhodobacterales</taxon>
        <taxon>Roseobacteraceae</taxon>
        <taxon>Tropicimonas</taxon>
    </lineage>
</organism>
<gene>
    <name evidence="9" type="ORF">RM543_17350</name>
</gene>
<dbReference type="PANTHER" id="PTHR21499:SF3">
    <property type="entry name" value="ASPARTOKINASE"/>
    <property type="match status" value="1"/>
</dbReference>
<dbReference type="RefSeq" id="WP_311693977.1">
    <property type="nucleotide sequence ID" value="NZ_JAVRHL010000005.1"/>
</dbReference>
<dbReference type="InterPro" id="IPR001048">
    <property type="entry name" value="Asp/Glu/Uridylate_kinase"/>
</dbReference>
<dbReference type="SUPFAM" id="SSF53633">
    <property type="entry name" value="Carbamate kinase-like"/>
    <property type="match status" value="1"/>
</dbReference>
<sequence length="485" mass="52575">MSSHTVEKIGGTSMSRLDEIRDTLIVGSRNGDDLYGRIFVVSAFGGITDLLLEHKKTGDPGVFAKFAHASGGPGWQDALLKVEEAMVAAHSELLTNSGDLDTANAFVRERVDGARNCLIDLQRLCSYGHFRLSEHLLEIRELLSGLGEAHSAMVMQLLLKRAGVNARLVDLTGWRDQKERTLKERLTSAMDGVDPATEMPIVTGYAQCTEGLMREFDRGYSEVTFSRLAALIDAREAIIHKEFHLSSADPRLVGADKVRKLGRTNYDVADQLSNMGMEAIHPNAAKTLRQANVALRVTNAFEPHDPGTLIDDQPAEVPAAEIVTGIDIVALELFEQDMVGVKGYDAAILDVLTKHQVRIVSKVSNANTITHYVDASLSVMRTVERDLEARYPSAKISSRPLSMVSVIGRDMNGLSVLTRGLNAIAGSGQEAIGASQGPRNVDVQFIMDRDALEPAVAALHAELIEGTKKGAASSKSKDKKVLQVA</sequence>
<keyword evidence="5 9" id="KW-0418">Kinase</keyword>